<dbReference type="PANTHER" id="PTHR11670">
    <property type="entry name" value="ACONITASE/IRON-RESPONSIVE ELEMENT FAMILY MEMBER"/>
    <property type="match status" value="1"/>
</dbReference>
<keyword evidence="3" id="KW-1185">Reference proteome</keyword>
<dbReference type="InterPro" id="IPR036008">
    <property type="entry name" value="Aconitase_4Fe-4S_dom"/>
</dbReference>
<organism evidence="2 3">
    <name type="scientific">Clitoria ternatea</name>
    <name type="common">Butterfly pea</name>
    <dbReference type="NCBI Taxonomy" id="43366"/>
    <lineage>
        <taxon>Eukaryota</taxon>
        <taxon>Viridiplantae</taxon>
        <taxon>Streptophyta</taxon>
        <taxon>Embryophyta</taxon>
        <taxon>Tracheophyta</taxon>
        <taxon>Spermatophyta</taxon>
        <taxon>Magnoliopsida</taxon>
        <taxon>eudicotyledons</taxon>
        <taxon>Gunneridae</taxon>
        <taxon>Pentapetalae</taxon>
        <taxon>rosids</taxon>
        <taxon>fabids</taxon>
        <taxon>Fabales</taxon>
        <taxon>Fabaceae</taxon>
        <taxon>Papilionoideae</taxon>
        <taxon>50 kb inversion clade</taxon>
        <taxon>NPAAA clade</taxon>
        <taxon>indigoferoid/millettioid clade</taxon>
        <taxon>Phaseoleae</taxon>
        <taxon>Clitoria</taxon>
    </lineage>
</organism>
<gene>
    <name evidence="2" type="ORF">RJT34_12590</name>
</gene>
<proteinExistence type="predicted"/>
<evidence type="ECO:0000313" key="3">
    <source>
        <dbReference type="Proteomes" id="UP001359559"/>
    </source>
</evidence>
<dbReference type="AlphaFoldDB" id="A0AAN9JMG3"/>
<dbReference type="Proteomes" id="UP001359559">
    <property type="component" value="Unassembled WGS sequence"/>
</dbReference>
<dbReference type="EMBL" id="JAYKXN010000003">
    <property type="protein sequence ID" value="KAK7301718.1"/>
    <property type="molecule type" value="Genomic_DNA"/>
</dbReference>
<evidence type="ECO:0000313" key="2">
    <source>
        <dbReference type="EMBL" id="KAK7301718.1"/>
    </source>
</evidence>
<protein>
    <submittedName>
        <fullName evidence="2">Uncharacterized protein</fullName>
    </submittedName>
</protein>
<dbReference type="Gene3D" id="3.30.499.10">
    <property type="entry name" value="Aconitase, domain 3"/>
    <property type="match status" value="1"/>
</dbReference>
<name>A0AAN9JMG3_CLITE</name>
<dbReference type="Gene3D" id="6.10.190.10">
    <property type="match status" value="1"/>
</dbReference>
<comment type="caution">
    <text evidence="2">The sequence shown here is derived from an EMBL/GenBank/DDBJ whole genome shotgun (WGS) entry which is preliminary data.</text>
</comment>
<accession>A0AAN9JMG3</accession>
<dbReference type="SUPFAM" id="SSF53732">
    <property type="entry name" value="Aconitase iron-sulfur domain"/>
    <property type="match status" value="1"/>
</dbReference>
<dbReference type="InterPro" id="IPR015931">
    <property type="entry name" value="Acnase/IPM_dHydase_lsu_aba_1/3"/>
</dbReference>
<keyword evidence="1" id="KW-0408">Iron</keyword>
<dbReference type="InterPro" id="IPR006249">
    <property type="entry name" value="Aconitase/IRP2"/>
</dbReference>
<evidence type="ECO:0000256" key="1">
    <source>
        <dbReference type="ARBA" id="ARBA00023004"/>
    </source>
</evidence>
<sequence>MPLLAQYVDIDFEKEPIGTGKDGKNIYIRDIWPFTEEITEAVQSSVFPEMFRSTYEAITKGNPMWNQLPIPVDTLYSWDPNSTYIHEPHTSRT</sequence>
<reference evidence="2 3" key="1">
    <citation type="submission" date="2024-01" db="EMBL/GenBank/DDBJ databases">
        <title>The genomes of 5 underutilized Papilionoideae crops provide insights into root nodulation and disease resistance.</title>
        <authorList>
            <person name="Yuan L."/>
        </authorList>
    </citation>
    <scope>NUCLEOTIDE SEQUENCE [LARGE SCALE GENOMIC DNA]</scope>
    <source>
        <strain evidence="2">LY-2023</strain>
        <tissue evidence="2">Leaf</tissue>
    </source>
</reference>